<reference evidence="1 2" key="2">
    <citation type="submission" date="2018-11" db="EMBL/GenBank/DDBJ databases">
        <authorList>
            <consortium name="Pathogen Informatics"/>
        </authorList>
    </citation>
    <scope>NUCLEOTIDE SEQUENCE [LARGE SCALE GENOMIC DNA]</scope>
</reference>
<keyword evidence="2" id="KW-1185">Reference proteome</keyword>
<dbReference type="Proteomes" id="UP000267096">
    <property type="component" value="Unassembled WGS sequence"/>
</dbReference>
<dbReference type="WBParaSite" id="ASIM_0001953701-mRNA-1">
    <property type="protein sequence ID" value="ASIM_0001953701-mRNA-1"/>
    <property type="gene ID" value="ASIM_0001953701"/>
</dbReference>
<evidence type="ECO:0000313" key="2">
    <source>
        <dbReference type="Proteomes" id="UP000267096"/>
    </source>
</evidence>
<protein>
    <submittedName>
        <fullName evidence="3">G_PROTEIN_RECEP_F1_2 domain-containing protein</fullName>
    </submittedName>
</protein>
<gene>
    <name evidence="1" type="ORF">ASIM_LOCUS18926</name>
</gene>
<accession>A0A0M3KEX8</accession>
<sequence>MLLGVTVLSGNNTVFLMFKTMQNIDRETPDVIPTVLMLSTVICFPVYRNAALKLFGYHKDSEDNNLNVIPIKTCRVKPTLGMITS</sequence>
<evidence type="ECO:0000313" key="1">
    <source>
        <dbReference type="EMBL" id="VDK66728.1"/>
    </source>
</evidence>
<evidence type="ECO:0000313" key="3">
    <source>
        <dbReference type="WBParaSite" id="ASIM_0001953701-mRNA-1"/>
    </source>
</evidence>
<dbReference type="AlphaFoldDB" id="A0A0M3KEX8"/>
<proteinExistence type="predicted"/>
<reference evidence="3" key="1">
    <citation type="submission" date="2017-02" db="UniProtKB">
        <authorList>
            <consortium name="WormBaseParasite"/>
        </authorList>
    </citation>
    <scope>IDENTIFICATION</scope>
</reference>
<dbReference type="EMBL" id="UYRR01036307">
    <property type="protein sequence ID" value="VDK66728.1"/>
    <property type="molecule type" value="Genomic_DNA"/>
</dbReference>
<organism evidence="3">
    <name type="scientific">Anisakis simplex</name>
    <name type="common">Herring worm</name>
    <dbReference type="NCBI Taxonomy" id="6269"/>
    <lineage>
        <taxon>Eukaryota</taxon>
        <taxon>Metazoa</taxon>
        <taxon>Ecdysozoa</taxon>
        <taxon>Nematoda</taxon>
        <taxon>Chromadorea</taxon>
        <taxon>Rhabditida</taxon>
        <taxon>Spirurina</taxon>
        <taxon>Ascaridomorpha</taxon>
        <taxon>Ascaridoidea</taxon>
        <taxon>Anisakidae</taxon>
        <taxon>Anisakis</taxon>
        <taxon>Anisakis simplex complex</taxon>
    </lineage>
</organism>
<name>A0A0M3KEX8_ANISI</name>